<reference evidence="2" key="1">
    <citation type="submission" date="2016-11" db="EMBL/GenBank/DDBJ databases">
        <authorList>
            <person name="Varghese N."/>
            <person name="Submissions S."/>
        </authorList>
    </citation>
    <scope>NUCLEOTIDE SEQUENCE [LARGE SCALE GENOMIC DNA]</scope>
    <source>
        <strain evidence="2">DSM 1811</strain>
    </source>
</reference>
<dbReference type="InterPro" id="IPR005552">
    <property type="entry name" value="Scramblase"/>
</dbReference>
<dbReference type="Proteomes" id="UP000184121">
    <property type="component" value="Unassembled WGS sequence"/>
</dbReference>
<keyword evidence="2" id="KW-1185">Reference proteome</keyword>
<name>A0A1M7IDB3_9FLAO</name>
<dbReference type="PANTHER" id="PTHR23248">
    <property type="entry name" value="PHOSPHOLIPID SCRAMBLASE-RELATED"/>
    <property type="match status" value="1"/>
</dbReference>
<sequence length="190" mass="22262">MNSDFFEINNYFVDNRSSLRKNYHIYNDKRERIGSIKQKLTLKEMMLKLFPYKTLFPFSIEIRNANGGLESSIAKHNFSFVSNIMVYDAHGKKVGTINKRNFFKPEFKVLNASNEVIAEIKDAWHGPNFVVYDTTEKQIGSIDKKWNGRMRNFVKSNRSYNVNMSTSYSEHENRLTVLTSAITINMLFFK</sequence>
<dbReference type="Pfam" id="PF03803">
    <property type="entry name" value="Scramblase"/>
    <property type="match status" value="1"/>
</dbReference>
<dbReference type="GO" id="GO:0005886">
    <property type="term" value="C:plasma membrane"/>
    <property type="evidence" value="ECO:0007669"/>
    <property type="project" value="TreeGrafter"/>
</dbReference>
<dbReference type="EMBL" id="FRBY01000004">
    <property type="protein sequence ID" value="SHM38578.1"/>
    <property type="molecule type" value="Genomic_DNA"/>
</dbReference>
<evidence type="ECO:0000313" key="1">
    <source>
        <dbReference type="EMBL" id="SHM38578.1"/>
    </source>
</evidence>
<proteinExistence type="predicted"/>
<protein>
    <submittedName>
        <fullName evidence="1">Scramblase</fullName>
    </submittedName>
</protein>
<dbReference type="PANTHER" id="PTHR23248:SF9">
    <property type="entry name" value="PHOSPHOLIPID SCRAMBLASE"/>
    <property type="match status" value="1"/>
</dbReference>
<accession>A0A1M7IDB3</accession>
<evidence type="ECO:0000313" key="2">
    <source>
        <dbReference type="Proteomes" id="UP000184121"/>
    </source>
</evidence>
<dbReference type="GO" id="GO:0017128">
    <property type="term" value="F:phospholipid scramblase activity"/>
    <property type="evidence" value="ECO:0007669"/>
    <property type="project" value="InterPro"/>
</dbReference>
<dbReference type="STRING" id="29534.SAMN05444366_3104"/>
<gene>
    <name evidence="1" type="ORF">SAMN05444366_3104</name>
</gene>
<organism evidence="1 2">
    <name type="scientific">Flavobacterium saccharophilum</name>
    <dbReference type="NCBI Taxonomy" id="29534"/>
    <lineage>
        <taxon>Bacteria</taxon>
        <taxon>Pseudomonadati</taxon>
        <taxon>Bacteroidota</taxon>
        <taxon>Flavobacteriia</taxon>
        <taxon>Flavobacteriales</taxon>
        <taxon>Flavobacteriaceae</taxon>
        <taxon>Flavobacterium</taxon>
    </lineage>
</organism>
<dbReference type="AlphaFoldDB" id="A0A1M7IDB3"/>
<dbReference type="InterPro" id="IPR025659">
    <property type="entry name" value="Tubby-like_C"/>
</dbReference>
<dbReference type="SUPFAM" id="SSF54518">
    <property type="entry name" value="Tubby C-terminal domain-like"/>
    <property type="match status" value="1"/>
</dbReference>